<name>A0ACA9MUE9_9GLOM</name>
<comment type="caution">
    <text evidence="1">The sequence shown here is derived from an EMBL/GenBank/DDBJ whole genome shotgun (WGS) entry which is preliminary data.</text>
</comment>
<sequence>MSKPKTKLTKKSPITNAAPKNLTPENVTPETSNKIIDNQRKETSKNRCNDSPK</sequence>
<dbReference type="Proteomes" id="UP000789920">
    <property type="component" value="Unassembled WGS sequence"/>
</dbReference>
<feature type="non-terminal residue" evidence="1">
    <location>
        <position position="53"/>
    </location>
</feature>
<proteinExistence type="predicted"/>
<dbReference type="EMBL" id="CAJVQC010009809">
    <property type="protein sequence ID" value="CAG8609427.1"/>
    <property type="molecule type" value="Genomic_DNA"/>
</dbReference>
<reference evidence="1" key="1">
    <citation type="submission" date="2021-06" db="EMBL/GenBank/DDBJ databases">
        <authorList>
            <person name="Kallberg Y."/>
            <person name="Tangrot J."/>
            <person name="Rosling A."/>
        </authorList>
    </citation>
    <scope>NUCLEOTIDE SEQUENCE</scope>
    <source>
        <strain evidence="1">MA461A</strain>
    </source>
</reference>
<gene>
    <name evidence="1" type="ORF">RPERSI_LOCUS6244</name>
</gene>
<evidence type="ECO:0000313" key="1">
    <source>
        <dbReference type="EMBL" id="CAG8609427.1"/>
    </source>
</evidence>
<organism evidence="1 2">
    <name type="scientific">Racocetra persica</name>
    <dbReference type="NCBI Taxonomy" id="160502"/>
    <lineage>
        <taxon>Eukaryota</taxon>
        <taxon>Fungi</taxon>
        <taxon>Fungi incertae sedis</taxon>
        <taxon>Mucoromycota</taxon>
        <taxon>Glomeromycotina</taxon>
        <taxon>Glomeromycetes</taxon>
        <taxon>Diversisporales</taxon>
        <taxon>Gigasporaceae</taxon>
        <taxon>Racocetra</taxon>
    </lineage>
</organism>
<keyword evidence="2" id="KW-1185">Reference proteome</keyword>
<protein>
    <submittedName>
        <fullName evidence="1">18496_t:CDS:1</fullName>
    </submittedName>
</protein>
<evidence type="ECO:0000313" key="2">
    <source>
        <dbReference type="Proteomes" id="UP000789920"/>
    </source>
</evidence>
<accession>A0ACA9MUE9</accession>